<name>A0AA88ABM7_FICCA</name>
<evidence type="ECO:0000313" key="1">
    <source>
        <dbReference type="EMBL" id="GMN49579.1"/>
    </source>
</evidence>
<dbReference type="AlphaFoldDB" id="A0AA88ABM7"/>
<keyword evidence="2" id="KW-1185">Reference proteome</keyword>
<protein>
    <submittedName>
        <fullName evidence="1">Uncharacterized protein</fullName>
    </submittedName>
</protein>
<evidence type="ECO:0000313" key="2">
    <source>
        <dbReference type="Proteomes" id="UP001187192"/>
    </source>
</evidence>
<gene>
    <name evidence="1" type="ORF">TIFTF001_018747</name>
</gene>
<reference evidence="1" key="1">
    <citation type="submission" date="2023-07" db="EMBL/GenBank/DDBJ databases">
        <title>draft genome sequence of fig (Ficus carica).</title>
        <authorList>
            <person name="Takahashi T."/>
            <person name="Nishimura K."/>
        </authorList>
    </citation>
    <scope>NUCLEOTIDE SEQUENCE</scope>
</reference>
<organism evidence="1 2">
    <name type="scientific">Ficus carica</name>
    <name type="common">Common fig</name>
    <dbReference type="NCBI Taxonomy" id="3494"/>
    <lineage>
        <taxon>Eukaryota</taxon>
        <taxon>Viridiplantae</taxon>
        <taxon>Streptophyta</taxon>
        <taxon>Embryophyta</taxon>
        <taxon>Tracheophyta</taxon>
        <taxon>Spermatophyta</taxon>
        <taxon>Magnoliopsida</taxon>
        <taxon>eudicotyledons</taxon>
        <taxon>Gunneridae</taxon>
        <taxon>Pentapetalae</taxon>
        <taxon>rosids</taxon>
        <taxon>fabids</taxon>
        <taxon>Rosales</taxon>
        <taxon>Moraceae</taxon>
        <taxon>Ficeae</taxon>
        <taxon>Ficus</taxon>
    </lineage>
</organism>
<accession>A0AA88ABM7</accession>
<dbReference type="EMBL" id="BTGU01000031">
    <property type="protein sequence ID" value="GMN49579.1"/>
    <property type="molecule type" value="Genomic_DNA"/>
</dbReference>
<proteinExistence type="predicted"/>
<dbReference type="Proteomes" id="UP001187192">
    <property type="component" value="Unassembled WGS sequence"/>
</dbReference>
<sequence>MSGCERLVIPSSACDCYNQSFIFNFMEWRKSGPLVGLPPVSLDRCHRVFAIHRTPANDTDGLSNKWRRWYILDLLSDPSLFGLIAEPICFFPFVSEELSEMSLLQQLGNFGSQNPAIDSVMAMILAEFTVFGHVSGGFSGNFFSQGAFVCASTFVHCRTHCAVVFTYVCALSFSPRAPFKLLLPSLGPFLSASLAVRSSNPEISNIAFLKRFIQARGHRTNRYIQEEDSKTIEGLVPSKFVQRVCTSYRRAYQ</sequence>
<comment type="caution">
    <text evidence="1">The sequence shown here is derived from an EMBL/GenBank/DDBJ whole genome shotgun (WGS) entry which is preliminary data.</text>
</comment>